<dbReference type="RefSeq" id="WP_220097455.1">
    <property type="nucleotide sequence ID" value="NZ_AP022599.1"/>
</dbReference>
<dbReference type="AlphaFoldDB" id="A0A7I7UD73"/>
<name>A0A7I7UD73_MYCPV</name>
<dbReference type="Proteomes" id="UP000467252">
    <property type="component" value="Chromosome"/>
</dbReference>
<keyword evidence="2" id="KW-1185">Reference proteome</keyword>
<reference evidence="1 2" key="1">
    <citation type="journal article" date="2019" name="Emerg. Microbes Infect.">
        <title>Comprehensive subspecies identification of 175 nontuberculous mycobacteria species based on 7547 genomic profiles.</title>
        <authorList>
            <person name="Matsumoto Y."/>
            <person name="Kinjo T."/>
            <person name="Motooka D."/>
            <person name="Nabeya D."/>
            <person name="Jung N."/>
            <person name="Uechi K."/>
            <person name="Horii T."/>
            <person name="Iida T."/>
            <person name="Fujita J."/>
            <person name="Nakamura S."/>
        </authorList>
    </citation>
    <scope>NUCLEOTIDE SEQUENCE [LARGE SCALE GENOMIC DNA]</scope>
    <source>
        <strain evidence="1 2">JCM 6370</strain>
    </source>
</reference>
<evidence type="ECO:0000313" key="2">
    <source>
        <dbReference type="Proteomes" id="UP000467252"/>
    </source>
</evidence>
<protein>
    <recommendedName>
        <fullName evidence="3">DUF1349 domain-containing protein</fullName>
    </recommendedName>
</protein>
<accession>A0A7I7UD73</accession>
<organism evidence="1 2">
    <name type="scientific">Mycolicibacterium pulveris</name>
    <name type="common">Mycobacterium pulveris</name>
    <dbReference type="NCBI Taxonomy" id="36813"/>
    <lineage>
        <taxon>Bacteria</taxon>
        <taxon>Bacillati</taxon>
        <taxon>Actinomycetota</taxon>
        <taxon>Actinomycetes</taxon>
        <taxon>Mycobacteriales</taxon>
        <taxon>Mycobacteriaceae</taxon>
        <taxon>Mycolicibacterium</taxon>
    </lineage>
</organism>
<evidence type="ECO:0008006" key="3">
    <source>
        <dbReference type="Google" id="ProtNLM"/>
    </source>
</evidence>
<dbReference type="EMBL" id="AP022599">
    <property type="protein sequence ID" value="BBY78873.1"/>
    <property type="molecule type" value="Genomic_DNA"/>
</dbReference>
<gene>
    <name evidence="1" type="ORF">MPUL_00310</name>
</gene>
<sequence length="259" mass="27642">MRDILRRLDELDRRSTARAGGWVLAEQDGQPVFTKPGEATLLAGQPVAASPVFTPTASLYTTPPNEWSTENLAEDTVLQTGGGVVLIASSVAGTNLRIAHRPLALASLYRVTAHIEALWYPTGTVRAGLMLRDSDSGKAIVFGPAHDSGAKLAVAKYSNATTYSADYVGLLIAALPYGVPQWLRISDDGTDRICEFSYNGADWMQVHAVARDDFVEPDQVGLVVLNASSGQPVVARMRSFTQQHFSPAQGAGEGEGEGE</sequence>
<evidence type="ECO:0000313" key="1">
    <source>
        <dbReference type="EMBL" id="BBY78873.1"/>
    </source>
</evidence>
<proteinExistence type="predicted"/>